<protein>
    <submittedName>
        <fullName evidence="3">Type IV pilus assembly protein PilE</fullName>
    </submittedName>
</protein>
<reference evidence="3 4" key="1">
    <citation type="submission" date="2023-07" db="EMBL/GenBank/DDBJ databases">
        <title>Sorghum-associated microbial communities from plants grown in Nebraska, USA.</title>
        <authorList>
            <person name="Schachtman D."/>
        </authorList>
    </citation>
    <scope>NUCLEOTIDE SEQUENCE [LARGE SCALE GENOMIC DNA]</scope>
    <source>
        <strain evidence="3 4">BE314</strain>
    </source>
</reference>
<dbReference type="InterPro" id="IPR045584">
    <property type="entry name" value="Pilin-like"/>
</dbReference>
<dbReference type="Pfam" id="PF16732">
    <property type="entry name" value="ComP_DUS"/>
    <property type="match status" value="1"/>
</dbReference>
<dbReference type="InterPro" id="IPR012902">
    <property type="entry name" value="N_methyl_site"/>
</dbReference>
<keyword evidence="1" id="KW-0488">Methylation</keyword>
<keyword evidence="2" id="KW-1133">Transmembrane helix</keyword>
<dbReference type="Proteomes" id="UP001180453">
    <property type="component" value="Unassembled WGS sequence"/>
</dbReference>
<comment type="caution">
    <text evidence="3">The sequence shown here is derived from an EMBL/GenBank/DDBJ whole genome shotgun (WGS) entry which is preliminary data.</text>
</comment>
<dbReference type="PROSITE" id="PS00409">
    <property type="entry name" value="PROKAR_NTER_METHYL"/>
    <property type="match status" value="1"/>
</dbReference>
<evidence type="ECO:0000256" key="1">
    <source>
        <dbReference type="ARBA" id="ARBA00022481"/>
    </source>
</evidence>
<dbReference type="SUPFAM" id="SSF54523">
    <property type="entry name" value="Pili subunits"/>
    <property type="match status" value="1"/>
</dbReference>
<feature type="transmembrane region" description="Helical" evidence="2">
    <location>
        <begin position="20"/>
        <end position="39"/>
    </location>
</feature>
<proteinExistence type="predicted"/>
<dbReference type="InterPro" id="IPR031982">
    <property type="entry name" value="PilE-like"/>
</dbReference>
<evidence type="ECO:0000313" key="4">
    <source>
        <dbReference type="Proteomes" id="UP001180453"/>
    </source>
</evidence>
<gene>
    <name evidence="3" type="ORF">J2X20_001641</name>
</gene>
<accession>A0ABU1YJI4</accession>
<keyword evidence="2" id="KW-0472">Membrane</keyword>
<organism evidence="3 4">
    <name type="scientific">Roseateles saccharophilus</name>
    <name type="common">Pseudomonas saccharophila</name>
    <dbReference type="NCBI Taxonomy" id="304"/>
    <lineage>
        <taxon>Bacteria</taxon>
        <taxon>Pseudomonadati</taxon>
        <taxon>Pseudomonadota</taxon>
        <taxon>Betaproteobacteria</taxon>
        <taxon>Burkholderiales</taxon>
        <taxon>Sphaerotilaceae</taxon>
        <taxon>Roseateles</taxon>
    </lineage>
</organism>
<evidence type="ECO:0000313" key="3">
    <source>
        <dbReference type="EMBL" id="MDR7269012.1"/>
    </source>
</evidence>
<evidence type="ECO:0000256" key="2">
    <source>
        <dbReference type="SAM" id="Phobius"/>
    </source>
</evidence>
<dbReference type="Pfam" id="PF07963">
    <property type="entry name" value="N_methyl"/>
    <property type="match status" value="1"/>
</dbReference>
<dbReference type="NCBIfam" id="TIGR02532">
    <property type="entry name" value="IV_pilin_GFxxxE"/>
    <property type="match status" value="1"/>
</dbReference>
<dbReference type="InterPro" id="IPR000983">
    <property type="entry name" value="Bac_GSPG_pilin"/>
</dbReference>
<keyword evidence="4" id="KW-1185">Reference proteome</keyword>
<keyword evidence="2" id="KW-0812">Transmembrane</keyword>
<sequence length="151" mass="16053">MQSANMPRHNPSFANRGFTLVELMITVAILGILAAVAIPQYKDYVTRGRIPDATSGLAGKQVQMEQFYQDNRTYVGAPACSSDTTTSKYYTFSCVTGSATATAYTLQAVGRSSMAGFTYTVTQAGAKATTAVPTGWTTSTTCWVAKKDGSC</sequence>
<dbReference type="PRINTS" id="PR00813">
    <property type="entry name" value="BCTERIALGSPG"/>
</dbReference>
<dbReference type="EMBL" id="JAVDXU010000001">
    <property type="protein sequence ID" value="MDR7269012.1"/>
    <property type="molecule type" value="Genomic_DNA"/>
</dbReference>
<dbReference type="Gene3D" id="3.30.700.10">
    <property type="entry name" value="Glycoprotein, Type 4 Pilin"/>
    <property type="match status" value="1"/>
</dbReference>
<name>A0ABU1YJI4_ROSSA</name>